<dbReference type="EMBL" id="BJWL01000347">
    <property type="protein sequence ID" value="GFS40309.1"/>
    <property type="molecule type" value="Genomic_DNA"/>
</dbReference>
<gene>
    <name evidence="1" type="ORF">Acr_00g0067750</name>
</gene>
<name>A0A7J0DS93_9ERIC</name>
<sequence length="656" mass="73942">MDGYDEILAKEDKDEFASENAELAYGADLRGEHWRTPCIFQYSGPLNEALQATASALSSRFAKHQQYPMKKRVVLRRQELQRTIPSGTTPIGNALKELVRAHHPSIAFLMETMNTSSTMEKIRSLKLDHSCYVDPIGLSGGLALWWKDNEFGDASEKEGSNNDKQYQIMAFQNMLNDCGLIDLETKGQRRLEGGGVRVKFLLVRKEEKGCKVILKEWHWRKFSKAQAKIDELISAIVGTRGNVLASEIQGKVATAWGSKHEILFILLLSNGDGNQIIRLKDENGVWQNDMEAIAQITSDYFAKLFDAPIQQDLDVVLKAVSPRIIEEMNTSTRWNVADGDSISFWDDKWVPSFENFEITSQGPDGSALSKVSDFIFQGCGHWHLLLLRSQVTEEEVQAIATIPISSSNSKDQLVWHFNANGIYSVKSGYSIAFTQYTTSKPIKAESSRPAPEIVWKKIWSTPSPPKVKHFIRKLDQRSLVWAWTHLQSVLGYWKARNEFVFNSNVPDPRSIILQAKAARMSIGRSRPWWRHFGMGKEYGVEFFVVTNDMVIKFRKASVVLLSVKSPFGGLSLSSINKMKLFHHRHHQFLSLQPRSLSKSMPAAMALSPPPFTPHPNSPSSLHLSASPVVLTRTNTPLHLRHSRLVCNMNGSGHLSL</sequence>
<accession>A0A7J0DS93</accession>
<evidence type="ECO:0000313" key="1">
    <source>
        <dbReference type="EMBL" id="GFS40309.1"/>
    </source>
</evidence>
<proteinExistence type="predicted"/>
<dbReference type="Proteomes" id="UP000585474">
    <property type="component" value="Unassembled WGS sequence"/>
</dbReference>
<dbReference type="AlphaFoldDB" id="A0A7J0DS93"/>
<evidence type="ECO:0000313" key="2">
    <source>
        <dbReference type="Proteomes" id="UP000585474"/>
    </source>
</evidence>
<keyword evidence="2" id="KW-1185">Reference proteome</keyword>
<reference evidence="2" key="1">
    <citation type="submission" date="2019-07" db="EMBL/GenBank/DDBJ databases">
        <title>De Novo Assembly of kiwifruit Actinidia rufa.</title>
        <authorList>
            <person name="Sugita-Konishi S."/>
            <person name="Sato K."/>
            <person name="Mori E."/>
            <person name="Abe Y."/>
            <person name="Kisaki G."/>
            <person name="Hamano K."/>
            <person name="Suezawa K."/>
            <person name="Otani M."/>
            <person name="Fukuda T."/>
            <person name="Manabe T."/>
            <person name="Gomi K."/>
            <person name="Tabuchi M."/>
            <person name="Akimitsu K."/>
            <person name="Kataoka I."/>
        </authorList>
    </citation>
    <scope>NUCLEOTIDE SEQUENCE [LARGE SCALE GENOMIC DNA]</scope>
    <source>
        <strain evidence="2">cv. Fuchu</strain>
    </source>
</reference>
<comment type="caution">
    <text evidence="1">The sequence shown here is derived from an EMBL/GenBank/DDBJ whole genome shotgun (WGS) entry which is preliminary data.</text>
</comment>
<organism evidence="1 2">
    <name type="scientific">Actinidia rufa</name>
    <dbReference type="NCBI Taxonomy" id="165716"/>
    <lineage>
        <taxon>Eukaryota</taxon>
        <taxon>Viridiplantae</taxon>
        <taxon>Streptophyta</taxon>
        <taxon>Embryophyta</taxon>
        <taxon>Tracheophyta</taxon>
        <taxon>Spermatophyta</taxon>
        <taxon>Magnoliopsida</taxon>
        <taxon>eudicotyledons</taxon>
        <taxon>Gunneridae</taxon>
        <taxon>Pentapetalae</taxon>
        <taxon>asterids</taxon>
        <taxon>Ericales</taxon>
        <taxon>Actinidiaceae</taxon>
        <taxon>Actinidia</taxon>
    </lineage>
</organism>
<protein>
    <submittedName>
        <fullName evidence="1">Uncharacterized protein</fullName>
    </submittedName>
</protein>
<dbReference type="OrthoDB" id="1938822at2759"/>